<accession>A0A1E4TAC4</accession>
<evidence type="ECO:0000313" key="4">
    <source>
        <dbReference type="EMBL" id="ODV88689.1"/>
    </source>
</evidence>
<dbReference type="EMBL" id="KV453843">
    <property type="protein sequence ID" value="ODV88689.1"/>
    <property type="molecule type" value="Genomic_DNA"/>
</dbReference>
<dbReference type="AlphaFoldDB" id="A0A1E4TAC4"/>
<feature type="domain" description="BRCT" evidence="2">
    <location>
        <begin position="164"/>
        <end position="254"/>
    </location>
</feature>
<feature type="domain" description="Fibronectin type-III" evidence="3">
    <location>
        <begin position="76"/>
        <end position="170"/>
    </location>
</feature>
<gene>
    <name evidence="4" type="ORF">CANCADRAFT_32211</name>
</gene>
<dbReference type="GO" id="GO:0046983">
    <property type="term" value="F:protein dimerization activity"/>
    <property type="evidence" value="ECO:0007669"/>
    <property type="project" value="InterPro"/>
</dbReference>
<dbReference type="GO" id="GO:0006893">
    <property type="term" value="P:Golgi to plasma membrane transport"/>
    <property type="evidence" value="ECO:0007669"/>
    <property type="project" value="TreeGrafter"/>
</dbReference>
<organism evidence="4 5">
    <name type="scientific">Tortispora caseinolytica NRRL Y-17796</name>
    <dbReference type="NCBI Taxonomy" id="767744"/>
    <lineage>
        <taxon>Eukaryota</taxon>
        <taxon>Fungi</taxon>
        <taxon>Dikarya</taxon>
        <taxon>Ascomycota</taxon>
        <taxon>Saccharomycotina</taxon>
        <taxon>Trigonopsidomycetes</taxon>
        <taxon>Trigonopsidales</taxon>
        <taxon>Trigonopsidaceae</taxon>
        <taxon>Tortispora</taxon>
    </lineage>
</organism>
<protein>
    <recommendedName>
        <fullName evidence="6">Chitin biosynthesis protein CHS5</fullName>
    </recommendedName>
</protein>
<dbReference type="SMART" id="SM00292">
    <property type="entry name" value="BRCT"/>
    <property type="match status" value="1"/>
</dbReference>
<dbReference type="Pfam" id="PF12738">
    <property type="entry name" value="PTCB-BRCT"/>
    <property type="match status" value="1"/>
</dbReference>
<dbReference type="Pfam" id="PF16893">
    <property type="entry name" value="fn3_2"/>
    <property type="match status" value="1"/>
</dbReference>
<dbReference type="InterPro" id="IPR001357">
    <property type="entry name" value="BRCT_dom"/>
</dbReference>
<reference evidence="5" key="1">
    <citation type="submission" date="2016-02" db="EMBL/GenBank/DDBJ databases">
        <title>Comparative genomics of biotechnologically important yeasts.</title>
        <authorList>
            <consortium name="DOE Joint Genome Institute"/>
            <person name="Riley R."/>
            <person name="Haridas S."/>
            <person name="Wolfe K.H."/>
            <person name="Lopes M.R."/>
            <person name="Hittinger C.T."/>
            <person name="Goker M."/>
            <person name="Salamov A."/>
            <person name="Wisecaver J."/>
            <person name="Long T.M."/>
            <person name="Aerts A.L."/>
            <person name="Barry K."/>
            <person name="Choi C."/>
            <person name="Clum A."/>
            <person name="Coughlan A.Y."/>
            <person name="Deshpande S."/>
            <person name="Douglass A.P."/>
            <person name="Hanson S.J."/>
            <person name="Klenk H.-P."/>
            <person name="Labutti K."/>
            <person name="Lapidus A."/>
            <person name="Lindquist E."/>
            <person name="Lipzen A."/>
            <person name="Meier-Kolthoff J.P."/>
            <person name="Ohm R.A."/>
            <person name="Otillar R.P."/>
            <person name="Pangilinan J."/>
            <person name="Peng Y."/>
            <person name="Rokas A."/>
            <person name="Rosa C.A."/>
            <person name="Scheuner C."/>
            <person name="Sibirny A.A."/>
            <person name="Slot J.C."/>
            <person name="Stielow J.B."/>
            <person name="Sun H."/>
            <person name="Kurtzman C.P."/>
            <person name="Blackwell M."/>
            <person name="Jeffries T.W."/>
            <person name="Grigoriev I.V."/>
        </authorList>
    </citation>
    <scope>NUCLEOTIDE SEQUENCE [LARGE SCALE GENOMIC DNA]</scope>
    <source>
        <strain evidence="5">NRRL Y-17796</strain>
    </source>
</reference>
<dbReference type="CDD" id="cd13945">
    <property type="entry name" value="Chs5_N"/>
    <property type="match status" value="1"/>
</dbReference>
<name>A0A1E4TAC4_9ASCO</name>
<dbReference type="InterPro" id="IPR031673">
    <property type="entry name" value="Chs5_N"/>
</dbReference>
<dbReference type="InterPro" id="IPR031669">
    <property type="entry name" value="Fn3_2"/>
</dbReference>
<feature type="region of interest" description="Disordered" evidence="1">
    <location>
        <begin position="269"/>
        <end position="439"/>
    </location>
</feature>
<dbReference type="PROSITE" id="PS50172">
    <property type="entry name" value="BRCT"/>
    <property type="match status" value="1"/>
</dbReference>
<dbReference type="Pfam" id="PF16892">
    <property type="entry name" value="CHS5_N"/>
    <property type="match status" value="1"/>
</dbReference>
<dbReference type="PANTHER" id="PTHR47351">
    <property type="entry name" value="CHITIN BIOSYNTHESIS PROTEIN CHS5"/>
    <property type="match status" value="1"/>
</dbReference>
<proteinExistence type="predicted"/>
<dbReference type="PANTHER" id="PTHR47351:SF1">
    <property type="entry name" value="CHITIN BIOSYNTHESIS PROTEIN CHS5"/>
    <property type="match status" value="1"/>
</dbReference>
<dbReference type="InterPro" id="IPR052827">
    <property type="entry name" value="CHS_Export/Cell_Fusion_Reg"/>
</dbReference>
<evidence type="ECO:0000259" key="3">
    <source>
        <dbReference type="PROSITE" id="PS50853"/>
    </source>
</evidence>
<dbReference type="Proteomes" id="UP000095023">
    <property type="component" value="Unassembled WGS sequence"/>
</dbReference>
<dbReference type="InterPro" id="IPR003961">
    <property type="entry name" value="FN3_dom"/>
</dbReference>
<dbReference type="GO" id="GO:0005802">
    <property type="term" value="C:trans-Golgi network"/>
    <property type="evidence" value="ECO:0007669"/>
    <property type="project" value="TreeGrafter"/>
</dbReference>
<dbReference type="InterPro" id="IPR013783">
    <property type="entry name" value="Ig-like_fold"/>
</dbReference>
<sequence>MVAVTVTVGKLDASLALLLTEDHHLIEFPSVLLPVNASAGSVVSIACECDTEQEKAKLIQFEQIQEDIYETYGINKPAKPLLRVVNVTQTSIVLDWDPIDVATATLKSLALCKNGQRLGFIPNPTVTHSTKLSGLSLDTPYTFSLELTTSAGVFTSDPVTVRTHKMTDLSGITICVGNIPDSQRDALEDAVKRMGARLPLQETIQLDTTHFVCTVGAGPQWEKAVDANIPVVTPAWAIACANEHRIVGVRKFYLNASTASDVSMNASIEAKTQKPAEEHAPEEADKASKDVSDTPSKQSEPEPKQENFNQDKTSETAKEEPATTNEPNDPEAPIETTEVASPDKDIDAAPSDEPDKLADASGSEKTKKLENTKYINNNGEAVPEDDGQEEELATAESKSTLTNPNEDDVSAQDTNNIAQPAEVELPATDADGKDTDSSL</sequence>
<dbReference type="GO" id="GO:0034044">
    <property type="term" value="C:exomer complex"/>
    <property type="evidence" value="ECO:0007669"/>
    <property type="project" value="TreeGrafter"/>
</dbReference>
<dbReference type="Gene3D" id="2.60.40.10">
    <property type="entry name" value="Immunoglobulins"/>
    <property type="match status" value="1"/>
</dbReference>
<feature type="compositionally biased region" description="Acidic residues" evidence="1">
    <location>
        <begin position="382"/>
        <end position="393"/>
    </location>
</feature>
<dbReference type="InterPro" id="IPR036116">
    <property type="entry name" value="FN3_sf"/>
</dbReference>
<dbReference type="InterPro" id="IPR036420">
    <property type="entry name" value="BRCT_dom_sf"/>
</dbReference>
<feature type="compositionally biased region" description="Basic and acidic residues" evidence="1">
    <location>
        <begin position="341"/>
        <end position="371"/>
    </location>
</feature>
<dbReference type="SUPFAM" id="SSF52113">
    <property type="entry name" value="BRCT domain"/>
    <property type="match status" value="1"/>
</dbReference>
<dbReference type="OrthoDB" id="245697at2759"/>
<evidence type="ECO:0000259" key="2">
    <source>
        <dbReference type="PROSITE" id="PS50172"/>
    </source>
</evidence>
<dbReference type="PROSITE" id="PS50853">
    <property type="entry name" value="FN3"/>
    <property type="match status" value="1"/>
</dbReference>
<dbReference type="Gene3D" id="6.20.120.50">
    <property type="match status" value="1"/>
</dbReference>
<dbReference type="CDD" id="cd00063">
    <property type="entry name" value="FN3"/>
    <property type="match status" value="1"/>
</dbReference>
<evidence type="ECO:0000256" key="1">
    <source>
        <dbReference type="SAM" id="MobiDB-lite"/>
    </source>
</evidence>
<keyword evidence="5" id="KW-1185">Reference proteome</keyword>
<dbReference type="GO" id="GO:0000747">
    <property type="term" value="P:conjugation with cellular fusion"/>
    <property type="evidence" value="ECO:0007669"/>
    <property type="project" value="TreeGrafter"/>
</dbReference>
<feature type="compositionally biased region" description="Basic and acidic residues" evidence="1">
    <location>
        <begin position="312"/>
        <end position="321"/>
    </location>
</feature>
<feature type="compositionally biased region" description="Basic and acidic residues" evidence="1">
    <location>
        <begin position="271"/>
        <end position="292"/>
    </location>
</feature>
<evidence type="ECO:0000313" key="5">
    <source>
        <dbReference type="Proteomes" id="UP000095023"/>
    </source>
</evidence>
<dbReference type="Gene3D" id="3.40.50.10190">
    <property type="entry name" value="BRCT domain"/>
    <property type="match status" value="1"/>
</dbReference>
<dbReference type="SUPFAM" id="SSF49265">
    <property type="entry name" value="Fibronectin type III"/>
    <property type="match status" value="1"/>
</dbReference>
<evidence type="ECO:0008006" key="6">
    <source>
        <dbReference type="Google" id="ProtNLM"/>
    </source>
</evidence>
<feature type="compositionally biased region" description="Basic and acidic residues" evidence="1">
    <location>
        <begin position="430"/>
        <end position="439"/>
    </location>
</feature>